<keyword evidence="1" id="KW-0472">Membrane</keyword>
<feature type="transmembrane region" description="Helical" evidence="1">
    <location>
        <begin position="217"/>
        <end position="236"/>
    </location>
</feature>
<gene>
    <name evidence="2" type="ORF">BWZ43_05375</name>
</gene>
<dbReference type="RefSeq" id="WP_071977505.1">
    <property type="nucleotide sequence ID" value="NZ_CP065424.1"/>
</dbReference>
<comment type="caution">
    <text evidence="2">The sequence shown here is derived from an EMBL/GenBank/DDBJ whole genome shotgun (WGS) entry which is preliminary data.</text>
</comment>
<evidence type="ECO:0000256" key="1">
    <source>
        <dbReference type="SAM" id="Phobius"/>
    </source>
</evidence>
<evidence type="ECO:0000313" key="3">
    <source>
        <dbReference type="Proteomes" id="UP000189761"/>
    </source>
</evidence>
<dbReference type="Proteomes" id="UP000189761">
    <property type="component" value="Unassembled WGS sequence"/>
</dbReference>
<evidence type="ECO:0000313" key="2">
    <source>
        <dbReference type="EMBL" id="OOP69386.1"/>
    </source>
</evidence>
<feature type="transmembrane region" description="Helical" evidence="1">
    <location>
        <begin position="96"/>
        <end position="123"/>
    </location>
</feature>
<reference evidence="2 3" key="1">
    <citation type="submission" date="2017-01" db="EMBL/GenBank/DDBJ databases">
        <title>Draft genome sequence of Bacillus oleronius.</title>
        <authorList>
            <person name="Allam M."/>
        </authorList>
    </citation>
    <scope>NUCLEOTIDE SEQUENCE [LARGE SCALE GENOMIC DNA]</scope>
    <source>
        <strain evidence="2 3">DSM 9356</strain>
    </source>
</reference>
<dbReference type="AlphaFoldDB" id="A0A8E2I9U6"/>
<proteinExistence type="predicted"/>
<dbReference type="PANTHER" id="PTHR37305:SF1">
    <property type="entry name" value="MEMBRANE PROTEIN"/>
    <property type="match status" value="1"/>
</dbReference>
<keyword evidence="3" id="KW-1185">Reference proteome</keyword>
<evidence type="ECO:0008006" key="4">
    <source>
        <dbReference type="Google" id="ProtNLM"/>
    </source>
</evidence>
<protein>
    <recommendedName>
        <fullName evidence="4">Lantibiotic ABC transporter permease</fullName>
    </recommendedName>
</protein>
<feature type="transmembrane region" description="Helical" evidence="1">
    <location>
        <begin position="135"/>
        <end position="157"/>
    </location>
</feature>
<feature type="transmembrane region" description="Helical" evidence="1">
    <location>
        <begin position="53"/>
        <end position="75"/>
    </location>
</feature>
<keyword evidence="1" id="KW-1133">Transmembrane helix</keyword>
<organism evidence="2 3">
    <name type="scientific">Heyndrickxia oleronia</name>
    <dbReference type="NCBI Taxonomy" id="38875"/>
    <lineage>
        <taxon>Bacteria</taxon>
        <taxon>Bacillati</taxon>
        <taxon>Bacillota</taxon>
        <taxon>Bacilli</taxon>
        <taxon>Bacillales</taxon>
        <taxon>Bacillaceae</taxon>
        <taxon>Heyndrickxia</taxon>
    </lineage>
</organism>
<dbReference type="CDD" id="cd21809">
    <property type="entry name" value="ABC-2_lan_permease-like"/>
    <property type="match status" value="1"/>
</dbReference>
<accession>A0A8E2I9U6</accession>
<keyword evidence="1" id="KW-0812">Transmembrane</keyword>
<dbReference type="Pfam" id="PF12730">
    <property type="entry name" value="ABC2_membrane_4"/>
    <property type="match status" value="1"/>
</dbReference>
<dbReference type="PANTHER" id="PTHR37305">
    <property type="entry name" value="INTEGRAL MEMBRANE PROTEIN-RELATED"/>
    <property type="match status" value="1"/>
</dbReference>
<sequence>MFWNIVRSEWLKFRKSNIWLLLFVSPALAFLLGILQGYEDSPVQWITLYTTMISIHALLFMPLLTGIFSAFVCRYEHQGGGWKQLLALPVSRAQVFLGKGFLVILFLAITQLLFFISFYSIGLIKGFSSSFPTEIVWRGILGGWLACLPLAALQLWISSAWASFAAPLALNVILTLPNILVANSAKYGPWYPWAQPFLIMIPKEGDIGSLYVSTETLLYVILGSFIIFLFCGFTYFQKKAV</sequence>
<dbReference type="EMBL" id="MTLA01000055">
    <property type="protein sequence ID" value="OOP69386.1"/>
    <property type="molecule type" value="Genomic_DNA"/>
</dbReference>
<name>A0A8E2I9U6_9BACI</name>
<feature type="transmembrane region" description="Helical" evidence="1">
    <location>
        <begin position="164"/>
        <end position="182"/>
    </location>
</feature>